<feature type="binding site" evidence="11">
    <location>
        <position position="157"/>
    </location>
    <ligand>
        <name>ATP</name>
        <dbReference type="ChEBI" id="CHEBI:30616"/>
    </ligand>
</feature>
<reference evidence="13" key="1">
    <citation type="journal article" date="2019" name="Int. J. Syst. Evol. Microbiol.">
        <title>The Global Catalogue of Microorganisms (GCM) 10K type strain sequencing project: providing services to taxonomists for standard genome sequencing and annotation.</title>
        <authorList>
            <consortium name="The Broad Institute Genomics Platform"/>
            <consortium name="The Broad Institute Genome Sequencing Center for Infectious Disease"/>
            <person name="Wu L."/>
            <person name="Ma J."/>
        </authorList>
    </citation>
    <scope>NUCLEOTIDE SEQUENCE [LARGE SCALE GENOMIC DNA]</scope>
    <source>
        <strain evidence="13">CGMCC 1.16326</strain>
    </source>
</reference>
<protein>
    <recommendedName>
        <fullName evidence="11">Hydroxyethylthiazole kinase</fullName>
        <ecNumber evidence="11">2.7.1.50</ecNumber>
    </recommendedName>
    <alternativeName>
        <fullName evidence="11">4-methyl-5-beta-hydroxyethylthiazole kinase</fullName>
        <shortName evidence="11">TH kinase</shortName>
        <shortName evidence="11">Thz kinase</shortName>
    </alternativeName>
</protein>
<evidence type="ECO:0000256" key="4">
    <source>
        <dbReference type="ARBA" id="ARBA00022679"/>
    </source>
</evidence>
<dbReference type="EC" id="2.7.1.50" evidence="11"/>
<keyword evidence="8 11" id="KW-0067">ATP-binding</keyword>
<dbReference type="PIRSF" id="PIRSF000513">
    <property type="entry name" value="Thz_kinase"/>
    <property type="match status" value="1"/>
</dbReference>
<evidence type="ECO:0000256" key="3">
    <source>
        <dbReference type="ARBA" id="ARBA00004868"/>
    </source>
</evidence>
<evidence type="ECO:0000256" key="1">
    <source>
        <dbReference type="ARBA" id="ARBA00001771"/>
    </source>
</evidence>
<comment type="catalytic activity">
    <reaction evidence="1 11">
        <text>5-(2-hydroxyethyl)-4-methylthiazole + ATP = 4-methyl-5-(2-phosphooxyethyl)-thiazole + ADP + H(+)</text>
        <dbReference type="Rhea" id="RHEA:24212"/>
        <dbReference type="ChEBI" id="CHEBI:15378"/>
        <dbReference type="ChEBI" id="CHEBI:17957"/>
        <dbReference type="ChEBI" id="CHEBI:30616"/>
        <dbReference type="ChEBI" id="CHEBI:58296"/>
        <dbReference type="ChEBI" id="CHEBI:456216"/>
        <dbReference type="EC" id="2.7.1.50"/>
    </reaction>
</comment>
<comment type="pathway">
    <text evidence="3 11">Cofactor biosynthesis; thiamine diphosphate biosynthesis; 4-methyl-5-(2-phosphoethyl)-thiazole from 5-(2-hydroxyethyl)-4-methylthiazole: step 1/1.</text>
</comment>
<name>A0ABW0HII1_9HYPH</name>
<dbReference type="GO" id="GO:0004417">
    <property type="term" value="F:hydroxyethylthiazole kinase activity"/>
    <property type="evidence" value="ECO:0007669"/>
    <property type="project" value="UniProtKB-EC"/>
</dbReference>
<keyword evidence="9 11" id="KW-0460">Magnesium</keyword>
<organism evidence="12 13">
    <name type="scientific">Bosea vestrisii</name>
    <dbReference type="NCBI Taxonomy" id="151416"/>
    <lineage>
        <taxon>Bacteria</taxon>
        <taxon>Pseudomonadati</taxon>
        <taxon>Pseudomonadota</taxon>
        <taxon>Alphaproteobacteria</taxon>
        <taxon>Hyphomicrobiales</taxon>
        <taxon>Boseaceae</taxon>
        <taxon>Bosea</taxon>
    </lineage>
</organism>
<dbReference type="InterPro" id="IPR000417">
    <property type="entry name" value="Hyethyz_kinase"/>
</dbReference>
<keyword evidence="6 11" id="KW-0547">Nucleotide-binding</keyword>
<comment type="cofactor">
    <cofactor evidence="2 11">
        <name>Mg(2+)</name>
        <dbReference type="ChEBI" id="CHEBI:18420"/>
    </cofactor>
</comment>
<accession>A0ABW0HII1</accession>
<comment type="similarity">
    <text evidence="11">Belongs to the Thz kinase family.</text>
</comment>
<dbReference type="PRINTS" id="PR01099">
    <property type="entry name" value="HYETHTZKNASE"/>
</dbReference>
<feature type="binding site" evidence="11">
    <location>
        <position position="133"/>
    </location>
    <ligand>
        <name>ATP</name>
        <dbReference type="ChEBI" id="CHEBI:30616"/>
    </ligand>
</feature>
<evidence type="ECO:0000256" key="2">
    <source>
        <dbReference type="ARBA" id="ARBA00001946"/>
    </source>
</evidence>
<evidence type="ECO:0000313" key="12">
    <source>
        <dbReference type="EMBL" id="MFC5396350.1"/>
    </source>
</evidence>
<keyword evidence="10 11" id="KW-0784">Thiamine biosynthesis</keyword>
<comment type="function">
    <text evidence="11">Catalyzes the phosphorylation of the hydroxyl group of 4-methyl-5-beta-hydroxyethylthiazole (THZ).</text>
</comment>
<dbReference type="HAMAP" id="MF_00228">
    <property type="entry name" value="Thz_kinase"/>
    <property type="match status" value="1"/>
</dbReference>
<keyword evidence="5 11" id="KW-0479">Metal-binding</keyword>
<keyword evidence="4 11" id="KW-0808">Transferase</keyword>
<dbReference type="SUPFAM" id="SSF53613">
    <property type="entry name" value="Ribokinase-like"/>
    <property type="match status" value="1"/>
</dbReference>
<dbReference type="Proteomes" id="UP001596104">
    <property type="component" value="Unassembled WGS sequence"/>
</dbReference>
<dbReference type="InterPro" id="IPR029056">
    <property type="entry name" value="Ribokinase-like"/>
</dbReference>
<dbReference type="Pfam" id="PF02110">
    <property type="entry name" value="HK"/>
    <property type="match status" value="1"/>
</dbReference>
<evidence type="ECO:0000256" key="8">
    <source>
        <dbReference type="ARBA" id="ARBA00022840"/>
    </source>
</evidence>
<dbReference type="EMBL" id="JBHSLV010000072">
    <property type="protein sequence ID" value="MFC5396350.1"/>
    <property type="molecule type" value="Genomic_DNA"/>
</dbReference>
<dbReference type="RefSeq" id="WP_377012796.1">
    <property type="nucleotide sequence ID" value="NZ_JBHSLV010000072.1"/>
</dbReference>
<dbReference type="CDD" id="cd01170">
    <property type="entry name" value="THZ_kinase"/>
    <property type="match status" value="1"/>
</dbReference>
<comment type="caution">
    <text evidence="12">The sequence shown here is derived from an EMBL/GenBank/DDBJ whole genome shotgun (WGS) entry which is preliminary data.</text>
</comment>
<evidence type="ECO:0000256" key="10">
    <source>
        <dbReference type="ARBA" id="ARBA00022977"/>
    </source>
</evidence>
<feature type="binding site" evidence="11">
    <location>
        <position position="184"/>
    </location>
    <ligand>
        <name>substrate</name>
    </ligand>
</feature>
<gene>
    <name evidence="11" type="primary">thiM</name>
    <name evidence="12" type="ORF">ACFPPC_27275</name>
</gene>
<evidence type="ECO:0000256" key="11">
    <source>
        <dbReference type="HAMAP-Rule" id="MF_00228"/>
    </source>
</evidence>
<evidence type="ECO:0000256" key="5">
    <source>
        <dbReference type="ARBA" id="ARBA00022723"/>
    </source>
</evidence>
<keyword evidence="13" id="KW-1185">Reference proteome</keyword>
<evidence type="ECO:0000256" key="6">
    <source>
        <dbReference type="ARBA" id="ARBA00022741"/>
    </source>
</evidence>
<evidence type="ECO:0000256" key="7">
    <source>
        <dbReference type="ARBA" id="ARBA00022777"/>
    </source>
</evidence>
<evidence type="ECO:0000313" key="13">
    <source>
        <dbReference type="Proteomes" id="UP001596104"/>
    </source>
</evidence>
<keyword evidence="7 11" id="KW-0418">Kinase</keyword>
<sequence length="255" mass="26310">MTSDTTEMTLARTLQPQEVASVLARVAEVRPRVQCLTNTVAQNITANMLLAFGAIPSMAIHVDEVAAMAEGAGAILINIGTINAESELAIPKLLEVARDRGKPLVFDPVFVELSPLRRHIAGQVLRLPDILVRGNATEMAALSFDLAAAKGVTRVTTGKVDRIESSAVSFAVAHGHPLMTRVTGIGCAAGALIAACCAVEANKAVAAAAALTAYGIAGEIAAERCRGPGSFEVELIDAVAAMDAATLAARMGTGR</sequence>
<dbReference type="Gene3D" id="3.40.1190.20">
    <property type="match status" value="1"/>
</dbReference>
<proteinExistence type="inferred from homology"/>
<evidence type="ECO:0000256" key="9">
    <source>
        <dbReference type="ARBA" id="ARBA00022842"/>
    </source>
</evidence>
<feature type="binding site" evidence="11">
    <location>
        <position position="58"/>
    </location>
    <ligand>
        <name>substrate</name>
    </ligand>
</feature>